<evidence type="ECO:0000256" key="13">
    <source>
        <dbReference type="ARBA" id="ARBA00023136"/>
    </source>
</evidence>
<evidence type="ECO:0000256" key="10">
    <source>
        <dbReference type="ARBA" id="ARBA00022989"/>
    </source>
</evidence>
<dbReference type="GO" id="GO:0008237">
    <property type="term" value="F:metallopeptidase activity"/>
    <property type="evidence" value="ECO:0007669"/>
    <property type="project" value="UniProtKB-UniRule"/>
</dbReference>
<comment type="caution">
    <text evidence="18">The sequence shown here is derived from an EMBL/GenBank/DDBJ whole genome shotgun (WGS) entry which is preliminary data.</text>
</comment>
<dbReference type="InterPro" id="IPR016483">
    <property type="entry name" value="UCP006404_Pept_M50_CBS"/>
</dbReference>
<keyword evidence="9 14" id="KW-0862">Zinc</keyword>
<evidence type="ECO:0000313" key="18">
    <source>
        <dbReference type="EMBL" id="GLU48861.1"/>
    </source>
</evidence>
<evidence type="ECO:0000256" key="2">
    <source>
        <dbReference type="ARBA" id="ARBA00007931"/>
    </source>
</evidence>
<dbReference type="GO" id="GO:0005886">
    <property type="term" value="C:plasma membrane"/>
    <property type="evidence" value="ECO:0007669"/>
    <property type="project" value="UniProtKB-SubCell"/>
</dbReference>
<feature type="transmembrane region" description="Helical" evidence="14">
    <location>
        <begin position="228"/>
        <end position="246"/>
    </location>
</feature>
<evidence type="ECO:0000256" key="3">
    <source>
        <dbReference type="ARBA" id="ARBA00022475"/>
    </source>
</evidence>
<keyword evidence="4 14" id="KW-0645">Protease</keyword>
<feature type="domain" description="Peptidase M50" evidence="17">
    <location>
        <begin position="70"/>
        <end position="145"/>
    </location>
</feature>
<evidence type="ECO:0000256" key="14">
    <source>
        <dbReference type="PIRNR" id="PIRNR006404"/>
    </source>
</evidence>
<keyword evidence="8 14" id="KW-0378">Hydrolase</keyword>
<dbReference type="SUPFAM" id="SSF54631">
    <property type="entry name" value="CBS-domain pair"/>
    <property type="match status" value="1"/>
</dbReference>
<keyword evidence="11 14" id="KW-0482">Metalloprotease</keyword>
<feature type="transmembrane region" description="Helical" evidence="14">
    <location>
        <begin position="198"/>
        <end position="222"/>
    </location>
</feature>
<keyword evidence="13 14" id="KW-0472">Membrane</keyword>
<dbReference type="EMBL" id="BSQG01000005">
    <property type="protein sequence ID" value="GLU48861.1"/>
    <property type="molecule type" value="Genomic_DNA"/>
</dbReference>
<comment type="cofactor">
    <cofactor evidence="14 16">
        <name>Zn(2+)</name>
        <dbReference type="ChEBI" id="CHEBI:29105"/>
    </cofactor>
    <text evidence="14 16">Binds 1 zinc ion per subunit.</text>
</comment>
<dbReference type="InterPro" id="IPR008915">
    <property type="entry name" value="Peptidase_M50"/>
</dbReference>
<dbReference type="GO" id="GO:0046872">
    <property type="term" value="F:metal ion binding"/>
    <property type="evidence" value="ECO:0007669"/>
    <property type="project" value="UniProtKB-UniRule"/>
</dbReference>
<keyword evidence="19" id="KW-1185">Reference proteome</keyword>
<feature type="transmembrane region" description="Helical" evidence="14">
    <location>
        <begin position="157"/>
        <end position="177"/>
    </location>
</feature>
<protein>
    <recommendedName>
        <fullName evidence="14">Zinc metalloprotease</fullName>
    </recommendedName>
</protein>
<feature type="binding site" evidence="16">
    <location>
        <position position="82"/>
    </location>
    <ligand>
        <name>Zn(2+)</name>
        <dbReference type="ChEBI" id="CHEBI:29105"/>
        <note>catalytic</note>
    </ligand>
</feature>
<feature type="domain" description="Peptidase M50" evidence="17">
    <location>
        <begin position="151"/>
        <end position="210"/>
    </location>
</feature>
<keyword evidence="10 14" id="KW-1133">Transmembrane helix</keyword>
<dbReference type="GO" id="GO:0006508">
    <property type="term" value="P:proteolysis"/>
    <property type="evidence" value="ECO:0007669"/>
    <property type="project" value="UniProtKB-KW"/>
</dbReference>
<evidence type="ECO:0000256" key="15">
    <source>
        <dbReference type="PIRSR" id="PIRSR006404-1"/>
    </source>
</evidence>
<proteinExistence type="inferred from homology"/>
<feature type="binding site" evidence="16">
    <location>
        <position position="86"/>
    </location>
    <ligand>
        <name>Zn(2+)</name>
        <dbReference type="ChEBI" id="CHEBI:29105"/>
        <note>catalytic</note>
    </ligand>
</feature>
<accession>A0A9W6P8B5</accession>
<gene>
    <name evidence="18" type="ORF">Nans01_32120</name>
</gene>
<reference evidence="18" key="1">
    <citation type="submission" date="2023-02" db="EMBL/GenBank/DDBJ databases">
        <title>Nocardiopsis ansamitocini NBRC 112285.</title>
        <authorList>
            <person name="Ichikawa N."/>
            <person name="Sato H."/>
            <person name="Tonouchi N."/>
        </authorList>
    </citation>
    <scope>NUCLEOTIDE SEQUENCE</scope>
    <source>
        <strain evidence="18">NBRC 112285</strain>
    </source>
</reference>
<feature type="active site" evidence="15">
    <location>
        <position position="83"/>
    </location>
</feature>
<evidence type="ECO:0000259" key="17">
    <source>
        <dbReference type="Pfam" id="PF02163"/>
    </source>
</evidence>
<comment type="similarity">
    <text evidence="2 14">Belongs to the peptidase M50B family.</text>
</comment>
<keyword evidence="6 14" id="KW-0479">Metal-binding</keyword>
<feature type="transmembrane region" description="Helical" evidence="14">
    <location>
        <begin position="21"/>
        <end position="50"/>
    </location>
</feature>
<dbReference type="Proteomes" id="UP001165092">
    <property type="component" value="Unassembled WGS sequence"/>
</dbReference>
<dbReference type="Pfam" id="PF02163">
    <property type="entry name" value="Peptidase_M50"/>
    <property type="match status" value="2"/>
</dbReference>
<evidence type="ECO:0000256" key="12">
    <source>
        <dbReference type="ARBA" id="ARBA00023122"/>
    </source>
</evidence>
<dbReference type="PIRSF" id="PIRSF006404">
    <property type="entry name" value="UCP006404_Pept_M50_CBS"/>
    <property type="match status" value="1"/>
</dbReference>
<feature type="transmembrane region" description="Helical" evidence="14">
    <location>
        <begin position="122"/>
        <end position="145"/>
    </location>
</feature>
<evidence type="ECO:0000256" key="6">
    <source>
        <dbReference type="ARBA" id="ARBA00022723"/>
    </source>
</evidence>
<keyword evidence="5 14" id="KW-0812">Transmembrane</keyword>
<dbReference type="PANTHER" id="PTHR39188:SF3">
    <property type="entry name" value="STAGE IV SPORULATION PROTEIN FB"/>
    <property type="match status" value="1"/>
</dbReference>
<dbReference type="RefSeq" id="WP_285760329.1">
    <property type="nucleotide sequence ID" value="NZ_BSQG01000005.1"/>
</dbReference>
<dbReference type="InterPro" id="IPR046342">
    <property type="entry name" value="CBS_dom_sf"/>
</dbReference>
<evidence type="ECO:0000256" key="4">
    <source>
        <dbReference type="ARBA" id="ARBA00022670"/>
    </source>
</evidence>
<keyword evidence="7" id="KW-0677">Repeat</keyword>
<feature type="transmembrane region" description="Helical" evidence="14">
    <location>
        <begin position="62"/>
        <end position="81"/>
    </location>
</feature>
<organism evidence="18 19">
    <name type="scientific">Nocardiopsis ansamitocini</name>
    <dbReference type="NCBI Taxonomy" id="1670832"/>
    <lineage>
        <taxon>Bacteria</taxon>
        <taxon>Bacillati</taxon>
        <taxon>Actinomycetota</taxon>
        <taxon>Actinomycetes</taxon>
        <taxon>Streptosporangiales</taxon>
        <taxon>Nocardiopsidaceae</taxon>
        <taxon>Nocardiopsis</taxon>
    </lineage>
</organism>
<evidence type="ECO:0000256" key="7">
    <source>
        <dbReference type="ARBA" id="ARBA00022737"/>
    </source>
</evidence>
<sequence length="386" mass="41154">MTEQGRTPRQTRTTSSSRGRGGIRIVTLLGVPVYVTPSWLLIAVIITVLYQPMVERALHLGPASYLVALAFAVLLYVSVLIHELAHCVAARSFGLPVRRITLYMLGGVSEIEREAQTPGREFWVAFSGPLLSAVLAGGGFVVYLLVDPATVVGVLVWQLWVANLLVTVFNLLPGLPLDGGRILRAGVWAVTRRPHSGTVAAAWVGRGLGALIIALPFVYAVWLGVAPSLFGMLWSVLLGAFIWMGASSSLRNAQLRQRIPAIRARLLARRAVLVIGDTPLAEALRQRAVADAGAIIVTDSLGTPTSLVSDTAVSAVPEPRRPWLPVANTARAIVPEIVLSADSSGEELLRAMHDYPSAEYLLVEADGSPYGVLIAADVNRAFAAAG</sequence>
<evidence type="ECO:0000313" key="19">
    <source>
        <dbReference type="Proteomes" id="UP001165092"/>
    </source>
</evidence>
<keyword evidence="12" id="KW-0129">CBS domain</keyword>
<evidence type="ECO:0000256" key="1">
    <source>
        <dbReference type="ARBA" id="ARBA00004651"/>
    </source>
</evidence>
<keyword evidence="3 14" id="KW-1003">Cell membrane</keyword>
<dbReference type="AlphaFoldDB" id="A0A9W6P8B5"/>
<evidence type="ECO:0000256" key="16">
    <source>
        <dbReference type="PIRSR" id="PIRSR006404-2"/>
    </source>
</evidence>
<evidence type="ECO:0000256" key="9">
    <source>
        <dbReference type="ARBA" id="ARBA00022833"/>
    </source>
</evidence>
<comment type="subcellular location">
    <subcellularLocation>
        <location evidence="1 14">Cell membrane</location>
        <topology evidence="1 14">Multi-pass membrane protein</topology>
    </subcellularLocation>
</comment>
<name>A0A9W6P8B5_9ACTN</name>
<feature type="binding site" evidence="16">
    <location>
        <position position="178"/>
    </location>
    <ligand>
        <name>Zn(2+)</name>
        <dbReference type="ChEBI" id="CHEBI:29105"/>
        <note>catalytic</note>
    </ligand>
</feature>
<dbReference type="PANTHER" id="PTHR39188">
    <property type="entry name" value="MEMBRANE-ASSOCIATED ZINC METALLOPROTEASE M50B"/>
    <property type="match status" value="1"/>
</dbReference>
<evidence type="ECO:0000256" key="5">
    <source>
        <dbReference type="ARBA" id="ARBA00022692"/>
    </source>
</evidence>
<evidence type="ECO:0000256" key="8">
    <source>
        <dbReference type="ARBA" id="ARBA00022801"/>
    </source>
</evidence>
<dbReference type="CDD" id="cd06164">
    <property type="entry name" value="S2P-M50_SpoIVFB_CBS"/>
    <property type="match status" value="1"/>
</dbReference>
<evidence type="ECO:0000256" key="11">
    <source>
        <dbReference type="ARBA" id="ARBA00023049"/>
    </source>
</evidence>